<sequence length="265" mass="28958">MTATPPAQITPQLAEVCVVLERHLGDNLRAIHLYGSALEGGLKPLSDIDLMATIDVPLCETSRHALMQALLVHSAWPGSSAVLRALELTVVALSELRPWRYPPKREMQFGEWLRNDIEAGRFASAMVDPDLAILMTKLRLHSMPLHGPEAVCLFEAVPAADFVSALTDTIAQWKAQSDWNGDEKNVLLALARIWFSAATGKIATKDAAAAWVSERLPPEHAALMMIAADAYLSGQEDGLAMLPDRVEATIRFCKREIEGELSKSA</sequence>
<evidence type="ECO:0000313" key="7">
    <source>
        <dbReference type="EMBL" id="VVM83498.1"/>
    </source>
</evidence>
<dbReference type="InterPro" id="IPR025184">
    <property type="entry name" value="AadA_C"/>
</dbReference>
<dbReference type="InterPro" id="IPR043519">
    <property type="entry name" value="NT_sf"/>
</dbReference>
<dbReference type="EMBL" id="OZ024668">
    <property type="protein sequence ID" value="CAK9888985.1"/>
    <property type="molecule type" value="Genomic_DNA"/>
</dbReference>
<dbReference type="Pfam" id="PF13427">
    <property type="entry name" value="AadA_C"/>
    <property type="match status" value="1"/>
</dbReference>
<dbReference type="GO" id="GO:0009012">
    <property type="term" value="F:aminoglycoside 3''-adenylyltransferase activity"/>
    <property type="evidence" value="ECO:0007669"/>
    <property type="project" value="UniProtKB-EC"/>
</dbReference>
<organism evidence="7">
    <name type="scientific">Pseudomonas fluorescens</name>
    <dbReference type="NCBI Taxonomy" id="294"/>
    <lineage>
        <taxon>Bacteria</taxon>
        <taxon>Pseudomonadati</taxon>
        <taxon>Pseudomonadota</taxon>
        <taxon>Gammaproteobacteria</taxon>
        <taxon>Pseudomonadales</taxon>
        <taxon>Pseudomonadaceae</taxon>
        <taxon>Pseudomonas</taxon>
    </lineage>
</organism>
<dbReference type="RefSeq" id="WP_038994950.1">
    <property type="nucleotide sequence ID" value="NZ_OZ024668.1"/>
</dbReference>
<reference evidence="6 8" key="2">
    <citation type="submission" date="2024-03" db="EMBL/GenBank/DDBJ databases">
        <authorList>
            <person name="Alaster D. Moffat"/>
            <person name="Govind Chandra"/>
            <person name="Andrew W. Truman"/>
        </authorList>
    </citation>
    <scope>NUCLEOTIDE SEQUENCE [LARGE SCALE GENOMIC DNA]</scope>
    <source>
        <strain evidence="6">PS652</strain>
    </source>
</reference>
<name>A0A5E6T6L2_PSEFL</name>
<protein>
    <recommendedName>
        <fullName evidence="3">Aminoglycoside (3'') (9) adenylyltransferase</fullName>
        <ecNumber evidence="2">2.7.7.47</ecNumber>
    </recommendedName>
</protein>
<dbReference type="EC" id="2.7.7.47" evidence="2"/>
<evidence type="ECO:0000256" key="2">
    <source>
        <dbReference type="ARBA" id="ARBA00035126"/>
    </source>
</evidence>
<dbReference type="CDD" id="cd05403">
    <property type="entry name" value="NT_KNTase_like"/>
    <property type="match status" value="1"/>
</dbReference>
<dbReference type="Proteomes" id="UP000326595">
    <property type="component" value="Chromosome"/>
</dbReference>
<dbReference type="SUPFAM" id="SSF81301">
    <property type="entry name" value="Nucleotidyltransferase"/>
    <property type="match status" value="1"/>
</dbReference>
<comment type="catalytic activity">
    <reaction evidence="4">
        <text>streptomycin + ATP = 3''-O-adenylylstreptomycin + diphosphate</text>
        <dbReference type="Rhea" id="RHEA:20245"/>
        <dbReference type="ChEBI" id="CHEBI:30616"/>
        <dbReference type="ChEBI" id="CHEBI:33019"/>
        <dbReference type="ChEBI" id="CHEBI:58007"/>
        <dbReference type="ChEBI" id="CHEBI:58605"/>
        <dbReference type="EC" id="2.7.7.47"/>
    </reaction>
</comment>
<keyword evidence="1 7" id="KW-0808">Transferase</keyword>
<feature type="domain" description="Adenylyltransferase AadA C-terminal" evidence="5">
    <location>
        <begin position="153"/>
        <end position="254"/>
    </location>
</feature>
<proteinExistence type="predicted"/>
<dbReference type="EMBL" id="CABVHG010000012">
    <property type="protein sequence ID" value="VVM83498.1"/>
    <property type="molecule type" value="Genomic_DNA"/>
</dbReference>
<dbReference type="AlphaFoldDB" id="A0A5E6T6L2"/>
<accession>A0A5E6T6L2</accession>
<dbReference type="Gene3D" id="3.30.460.10">
    <property type="entry name" value="Beta Polymerase, domain 2"/>
    <property type="match status" value="1"/>
</dbReference>
<evidence type="ECO:0000256" key="1">
    <source>
        <dbReference type="ARBA" id="ARBA00022679"/>
    </source>
</evidence>
<dbReference type="NCBIfam" id="NF010309">
    <property type="entry name" value="PRK13746.1"/>
    <property type="match status" value="1"/>
</dbReference>
<evidence type="ECO:0000313" key="6">
    <source>
        <dbReference type="EMBL" id="CAK9888985.1"/>
    </source>
</evidence>
<reference evidence="7" key="1">
    <citation type="submission" date="2019-09" db="EMBL/GenBank/DDBJ databases">
        <authorList>
            <person name="Chandra G."/>
            <person name="Truman W A."/>
        </authorList>
    </citation>
    <scope>NUCLEOTIDE SEQUENCE [LARGE SCALE GENOMIC DNA]</scope>
    <source>
        <strain evidence="7">PS652</strain>
    </source>
</reference>
<evidence type="ECO:0000256" key="4">
    <source>
        <dbReference type="ARBA" id="ARBA00048566"/>
    </source>
</evidence>
<evidence type="ECO:0000313" key="8">
    <source>
        <dbReference type="Proteomes" id="UP000326595"/>
    </source>
</evidence>
<evidence type="ECO:0000259" key="5">
    <source>
        <dbReference type="Pfam" id="PF13427"/>
    </source>
</evidence>
<evidence type="ECO:0000256" key="3">
    <source>
        <dbReference type="ARBA" id="ARBA00035252"/>
    </source>
</evidence>
<gene>
    <name evidence="7" type="primary">ant1</name>
    <name evidence="6" type="ORF">PS652_01814</name>
    <name evidence="7" type="ORF">PS652_02411</name>
</gene>
<keyword evidence="7" id="KW-0548">Nucleotidyltransferase</keyword>